<dbReference type="EMBL" id="JAHSTU010000001">
    <property type="protein sequence ID" value="MBV4518606.1"/>
    <property type="molecule type" value="Genomic_DNA"/>
</dbReference>
<reference evidence="1" key="1">
    <citation type="submission" date="2021-06" db="EMBL/GenBank/DDBJ databases">
        <title>Updating the genus Pseudomonas: Description of 43 new species and partition of the Pseudomonas putida group.</title>
        <authorList>
            <person name="Girard L."/>
            <person name="Lood C."/>
            <person name="Vandamme P."/>
            <person name="Rokni-Zadeh H."/>
            <person name="Van Noort V."/>
            <person name="Hofte M."/>
            <person name="Lavigne R."/>
            <person name="De Mot R."/>
        </authorList>
    </citation>
    <scope>NUCLEOTIDE SEQUENCE</scope>
    <source>
        <strain evidence="1">SWRI74</strain>
    </source>
</reference>
<keyword evidence="2" id="KW-1185">Reference proteome</keyword>
<dbReference type="Proteomes" id="UP001049200">
    <property type="component" value="Unassembled WGS sequence"/>
</dbReference>
<comment type="caution">
    <text evidence="1">The sequence shown here is derived from an EMBL/GenBank/DDBJ whole genome shotgun (WGS) entry which is preliminary data.</text>
</comment>
<evidence type="ECO:0000313" key="2">
    <source>
        <dbReference type="Proteomes" id="UP001049200"/>
    </source>
</evidence>
<sequence length="367" mass="41096">MQITSTVTRLITRKDALDQSRIEQVSRSFVPATGEVILKIDRCALTTNNITYAAYGNSMNYWGFFPTGLAEWGHVPVWGFADVIASDVAGIKVGERFYGYFPIASHLWMRPERITERGFYDGAEHRQGLTSAYNQYTRCSWDAYYSPDTENLQILLKPLFLTSSMLADFLQDKQCFGATRLVFSSASSKTAYGTAVCLGSHSGVERVGLTSAGNQPFVESLDCYERTVSYEELESLPNDRPTLYVDFSGDLDLRDRVHRHFSGQLIYSCFAGSAQSTHEARLTAIEGPQPVFFFAPIQIRKRNADWGPEGVSQHIGEGLLQFFQKVTAAEKPLLTVVEGRGYEAAQEVISRLFYGRVKPVEGHVIRL</sequence>
<organism evidence="1 2">
    <name type="scientific">Pseudomonas azerbaijanoccidentalis</name>
    <dbReference type="NCBI Taxonomy" id="2842347"/>
    <lineage>
        <taxon>Bacteria</taxon>
        <taxon>Pseudomonadati</taxon>
        <taxon>Pseudomonadota</taxon>
        <taxon>Gammaproteobacteria</taxon>
        <taxon>Pseudomonadales</taxon>
        <taxon>Pseudomonadaceae</taxon>
        <taxon>Pseudomonas</taxon>
    </lineage>
</organism>
<accession>A0ABS6QI61</accession>
<name>A0ABS6QI61_9PSED</name>
<dbReference type="InterPro" id="IPR021276">
    <property type="entry name" value="DUF2855"/>
</dbReference>
<proteinExistence type="predicted"/>
<protein>
    <submittedName>
        <fullName evidence="1">DUF2855 family protein</fullName>
    </submittedName>
</protein>
<dbReference type="RefSeq" id="WP_217869997.1">
    <property type="nucleotide sequence ID" value="NZ_JAHSTU010000001.1"/>
</dbReference>
<gene>
    <name evidence="1" type="ORF">KVG88_00900</name>
</gene>
<dbReference type="Pfam" id="PF11017">
    <property type="entry name" value="DUF2855"/>
    <property type="match status" value="1"/>
</dbReference>
<evidence type="ECO:0000313" key="1">
    <source>
        <dbReference type="EMBL" id="MBV4518606.1"/>
    </source>
</evidence>